<gene>
    <name evidence="1" type="ORF">LCGC14_3100220</name>
</gene>
<feature type="non-terminal residue" evidence="1">
    <location>
        <position position="1"/>
    </location>
</feature>
<dbReference type="EMBL" id="LAZR01066780">
    <property type="protein sequence ID" value="KKK52900.1"/>
    <property type="molecule type" value="Genomic_DNA"/>
</dbReference>
<name>A0A0F8WWW8_9ZZZZ</name>
<dbReference type="AlphaFoldDB" id="A0A0F8WWW8"/>
<comment type="caution">
    <text evidence="1">The sequence shown here is derived from an EMBL/GenBank/DDBJ whole genome shotgun (WGS) entry which is preliminary data.</text>
</comment>
<proteinExistence type="predicted"/>
<evidence type="ECO:0000313" key="1">
    <source>
        <dbReference type="EMBL" id="KKK52900.1"/>
    </source>
</evidence>
<protein>
    <submittedName>
        <fullName evidence="1">Uncharacterized protein</fullName>
    </submittedName>
</protein>
<sequence>DRMERRKVCHNCSGKGVVEGGFNKRIERESGALESQRANELQKITEKDKKKKGVIERQINDGFDLKLREKGKESPGFTGTCAYCNGTGSRG</sequence>
<organism evidence="1">
    <name type="scientific">marine sediment metagenome</name>
    <dbReference type="NCBI Taxonomy" id="412755"/>
    <lineage>
        <taxon>unclassified sequences</taxon>
        <taxon>metagenomes</taxon>
        <taxon>ecological metagenomes</taxon>
    </lineage>
</organism>
<accession>A0A0F8WWW8</accession>
<reference evidence="1" key="1">
    <citation type="journal article" date="2015" name="Nature">
        <title>Complex archaea that bridge the gap between prokaryotes and eukaryotes.</title>
        <authorList>
            <person name="Spang A."/>
            <person name="Saw J.H."/>
            <person name="Jorgensen S.L."/>
            <person name="Zaremba-Niedzwiedzka K."/>
            <person name="Martijn J."/>
            <person name="Lind A.E."/>
            <person name="van Eijk R."/>
            <person name="Schleper C."/>
            <person name="Guy L."/>
            <person name="Ettema T.J."/>
        </authorList>
    </citation>
    <scope>NUCLEOTIDE SEQUENCE</scope>
</reference>